<gene>
    <name evidence="1" type="ORF">V1525DRAFT_391057</name>
</gene>
<dbReference type="EMBL" id="MU971447">
    <property type="protein sequence ID" value="KAK9234806.1"/>
    <property type="molecule type" value="Genomic_DNA"/>
</dbReference>
<proteinExistence type="predicted"/>
<protein>
    <submittedName>
        <fullName evidence="1">Uncharacterized protein</fullName>
    </submittedName>
</protein>
<accession>A0ACC3ST50</accession>
<reference evidence="2" key="1">
    <citation type="journal article" date="2024" name="Front. Bioeng. Biotechnol.">
        <title>Genome-scale model development and genomic sequencing of the oleaginous clade Lipomyces.</title>
        <authorList>
            <person name="Czajka J.J."/>
            <person name="Han Y."/>
            <person name="Kim J."/>
            <person name="Mondo S.J."/>
            <person name="Hofstad B.A."/>
            <person name="Robles A."/>
            <person name="Haridas S."/>
            <person name="Riley R."/>
            <person name="LaButti K."/>
            <person name="Pangilinan J."/>
            <person name="Andreopoulos W."/>
            <person name="Lipzen A."/>
            <person name="Yan J."/>
            <person name="Wang M."/>
            <person name="Ng V."/>
            <person name="Grigoriev I.V."/>
            <person name="Spatafora J.W."/>
            <person name="Magnuson J.K."/>
            <person name="Baker S.E."/>
            <person name="Pomraning K.R."/>
        </authorList>
    </citation>
    <scope>NUCLEOTIDE SEQUENCE [LARGE SCALE GENOMIC DNA]</scope>
    <source>
        <strain evidence="2">CBS 7786</strain>
    </source>
</reference>
<evidence type="ECO:0000313" key="2">
    <source>
        <dbReference type="Proteomes" id="UP001433508"/>
    </source>
</evidence>
<evidence type="ECO:0000313" key="1">
    <source>
        <dbReference type="EMBL" id="KAK9234806.1"/>
    </source>
</evidence>
<keyword evidence="2" id="KW-1185">Reference proteome</keyword>
<organism evidence="1 2">
    <name type="scientific">Lipomyces kononenkoae</name>
    <name type="common">Yeast</name>
    <dbReference type="NCBI Taxonomy" id="34357"/>
    <lineage>
        <taxon>Eukaryota</taxon>
        <taxon>Fungi</taxon>
        <taxon>Dikarya</taxon>
        <taxon>Ascomycota</taxon>
        <taxon>Saccharomycotina</taxon>
        <taxon>Lipomycetes</taxon>
        <taxon>Lipomycetales</taxon>
        <taxon>Lipomycetaceae</taxon>
        <taxon>Lipomyces</taxon>
    </lineage>
</organism>
<comment type="caution">
    <text evidence="1">The sequence shown here is derived from an EMBL/GenBank/DDBJ whole genome shotgun (WGS) entry which is preliminary data.</text>
</comment>
<name>A0ACC3ST50_LIPKO</name>
<sequence>MVPMYLDKRPQRSQRIDYHLLNDGSDEEAVTEDRIAKRSRSDEEHSTADTVTSDDPADQLIEHQPSEYCESTEDGPI</sequence>
<dbReference type="Proteomes" id="UP001433508">
    <property type="component" value="Unassembled WGS sequence"/>
</dbReference>